<evidence type="ECO:0000256" key="6">
    <source>
        <dbReference type="HAMAP-Rule" id="MF_00801"/>
    </source>
</evidence>
<gene>
    <name evidence="6" type="primary">nfi</name>
    <name evidence="7" type="ORF">BECKTUN1418D_GA0071000_101610</name>
</gene>
<dbReference type="GO" id="GO:0016891">
    <property type="term" value="F:RNA endonuclease activity producing 5'-phosphomonoesters, hydrolytic mechanism"/>
    <property type="evidence" value="ECO:0007669"/>
    <property type="project" value="TreeGrafter"/>
</dbReference>
<evidence type="ECO:0000256" key="3">
    <source>
        <dbReference type="ARBA" id="ARBA00022722"/>
    </source>
</evidence>
<dbReference type="EC" id="3.1.21.7" evidence="6"/>
<comment type="function">
    <text evidence="6">DNA repair enzyme involved in the repair of deaminated bases. Selectively cleaves double-stranded DNA at the second phosphodiester bond 3' to a deoxyinosine leaving behind the intact lesion on the nicked DNA.</text>
</comment>
<dbReference type="GO" id="GO:0005737">
    <property type="term" value="C:cytoplasm"/>
    <property type="evidence" value="ECO:0007669"/>
    <property type="project" value="UniProtKB-SubCell"/>
</dbReference>
<dbReference type="GO" id="GO:0000287">
    <property type="term" value="F:magnesium ion binding"/>
    <property type="evidence" value="ECO:0007669"/>
    <property type="project" value="UniProtKB-UniRule"/>
</dbReference>
<keyword evidence="5 6" id="KW-0378">Hydrolase</keyword>
<keyword evidence="6" id="KW-0234">DNA repair</keyword>
<keyword evidence="3 6" id="KW-0540">Nuclease</keyword>
<dbReference type="GO" id="GO:0006281">
    <property type="term" value="P:DNA repair"/>
    <property type="evidence" value="ECO:0007669"/>
    <property type="project" value="UniProtKB-UniRule"/>
</dbReference>
<dbReference type="PANTHER" id="PTHR28511">
    <property type="entry name" value="ENDONUCLEASE V"/>
    <property type="match status" value="1"/>
</dbReference>
<proteinExistence type="inferred from homology"/>
<evidence type="ECO:0000256" key="2">
    <source>
        <dbReference type="ARBA" id="ARBA00022490"/>
    </source>
</evidence>
<dbReference type="HAMAP" id="MF_00801">
    <property type="entry name" value="Endonuclease_5"/>
    <property type="match status" value="1"/>
</dbReference>
<dbReference type="EMBL" id="CAADFX010000016">
    <property type="protein sequence ID" value="VFK52629.1"/>
    <property type="molecule type" value="Genomic_DNA"/>
</dbReference>
<keyword evidence="6" id="KW-0227">DNA damage</keyword>
<keyword evidence="2 6" id="KW-0963">Cytoplasm</keyword>
<name>A0A450ZFT9_9GAMM</name>
<evidence type="ECO:0000256" key="4">
    <source>
        <dbReference type="ARBA" id="ARBA00022759"/>
    </source>
</evidence>
<accession>A0A450ZFT9</accession>
<comment type="subcellular location">
    <subcellularLocation>
        <location evidence="1 6">Cytoplasm</location>
    </subcellularLocation>
</comment>
<evidence type="ECO:0000256" key="5">
    <source>
        <dbReference type="ARBA" id="ARBA00022801"/>
    </source>
</evidence>
<keyword evidence="6" id="KW-0460">Magnesium</keyword>
<evidence type="ECO:0000256" key="1">
    <source>
        <dbReference type="ARBA" id="ARBA00004496"/>
    </source>
</evidence>
<keyword evidence="4 6" id="KW-0255">Endonuclease</keyword>
<dbReference type="InterPro" id="IPR007581">
    <property type="entry name" value="Endonuclease-V"/>
</dbReference>
<comment type="similarity">
    <text evidence="6">Belongs to the endonuclease V family.</text>
</comment>
<feature type="binding site" evidence="6">
    <location>
        <position position="53"/>
    </location>
    <ligand>
        <name>Mg(2+)</name>
        <dbReference type="ChEBI" id="CHEBI:18420"/>
    </ligand>
</feature>
<dbReference type="Pfam" id="PF04493">
    <property type="entry name" value="Endonuclease_5"/>
    <property type="match status" value="1"/>
</dbReference>
<organism evidence="7">
    <name type="scientific">Candidatus Kentrum sp. TUN</name>
    <dbReference type="NCBI Taxonomy" id="2126343"/>
    <lineage>
        <taxon>Bacteria</taxon>
        <taxon>Pseudomonadati</taxon>
        <taxon>Pseudomonadota</taxon>
        <taxon>Gammaproteobacteria</taxon>
        <taxon>Candidatus Kentrum</taxon>
    </lineage>
</organism>
<dbReference type="AlphaFoldDB" id="A0A450ZFT9"/>
<dbReference type="CDD" id="cd06559">
    <property type="entry name" value="Endonuclease_V"/>
    <property type="match status" value="1"/>
</dbReference>
<keyword evidence="6" id="KW-0479">Metal-binding</keyword>
<feature type="binding site" evidence="6">
    <location>
        <position position="121"/>
    </location>
    <ligand>
        <name>Mg(2+)</name>
        <dbReference type="ChEBI" id="CHEBI:18420"/>
    </ligand>
</feature>
<evidence type="ECO:0000313" key="7">
    <source>
        <dbReference type="EMBL" id="VFK52629.1"/>
    </source>
</evidence>
<dbReference type="NCBIfam" id="NF008629">
    <property type="entry name" value="PRK11617.1"/>
    <property type="match status" value="1"/>
</dbReference>
<feature type="site" description="Interaction with target DNA" evidence="6">
    <location>
        <position position="91"/>
    </location>
</feature>
<sequence>MEINHYLETLHHAREKHAWNVVPAEAREIQQQLRAQVITHDEFGRTRYVAGIDVGFEQNNTVTRAAVAVLTFPAMELCQQAVVRRSTSFPYIPGLLSFREIPAVLDALEKLSTVPDILLCDGQGIAHPRRFGIASHLGVLTGLPSIGVAKSRLFGTHASIPEEKGQWVPLSAGDNKNSEVIGAVLRTRVRVKPLYISIGHKICLETAIAYVMRCITRYRLPETTRWAHRLASCKD</sequence>
<dbReference type="GO" id="GO:0003727">
    <property type="term" value="F:single-stranded RNA binding"/>
    <property type="evidence" value="ECO:0007669"/>
    <property type="project" value="TreeGrafter"/>
</dbReference>
<dbReference type="Gene3D" id="3.30.2170.10">
    <property type="entry name" value="archaeoglobus fulgidus dsm 4304 superfamily"/>
    <property type="match status" value="1"/>
</dbReference>
<protein>
    <recommendedName>
        <fullName evidence="6">Endonuclease V</fullName>
        <ecNumber evidence="6">3.1.21.7</ecNumber>
    </recommendedName>
    <alternativeName>
        <fullName evidence="6">Deoxyinosine 3'endonuclease</fullName>
    </alternativeName>
    <alternativeName>
        <fullName evidence="6">Deoxyribonuclease V</fullName>
        <shortName evidence="6">DNase V</shortName>
    </alternativeName>
</protein>
<dbReference type="GO" id="GO:0043737">
    <property type="term" value="F:deoxyribonuclease V activity"/>
    <property type="evidence" value="ECO:0007669"/>
    <property type="project" value="UniProtKB-UniRule"/>
</dbReference>
<comment type="catalytic activity">
    <reaction evidence="6">
        <text>Endonucleolytic cleavage at apurinic or apyrimidinic sites to products with a 5'-phosphate.</text>
        <dbReference type="EC" id="3.1.21.7"/>
    </reaction>
</comment>
<dbReference type="PANTHER" id="PTHR28511:SF1">
    <property type="entry name" value="ENDONUCLEASE V"/>
    <property type="match status" value="1"/>
</dbReference>
<comment type="cofactor">
    <cofactor evidence="6">
        <name>Mg(2+)</name>
        <dbReference type="ChEBI" id="CHEBI:18420"/>
    </cofactor>
</comment>
<reference evidence="7" key="1">
    <citation type="submission" date="2019-02" db="EMBL/GenBank/DDBJ databases">
        <authorList>
            <person name="Gruber-Vodicka R. H."/>
            <person name="Seah K. B. B."/>
        </authorList>
    </citation>
    <scope>NUCLEOTIDE SEQUENCE</scope>
    <source>
        <strain evidence="7">BECK_BY1</strain>
    </source>
</reference>